<evidence type="ECO:0000313" key="3">
    <source>
        <dbReference type="Proteomes" id="UP000078358"/>
    </source>
</evidence>
<dbReference type="EMBL" id="JACI01000001">
    <property type="protein sequence ID" value="OAQ15224.1"/>
    <property type="molecule type" value="Genomic_DNA"/>
</dbReference>
<keyword evidence="1" id="KW-0732">Signal</keyword>
<proteinExistence type="predicted"/>
<dbReference type="PROSITE" id="PS51257">
    <property type="entry name" value="PROKAR_LIPOPROTEIN"/>
    <property type="match status" value="1"/>
</dbReference>
<comment type="caution">
    <text evidence="2">The sequence shown here is derived from an EMBL/GenBank/DDBJ whole genome shotgun (WGS) entry which is preliminary data.</text>
</comment>
<organism evidence="2 3">
    <name type="scientific">Bibersteinia trehalosi Y31</name>
    <dbReference type="NCBI Taxonomy" id="1261658"/>
    <lineage>
        <taxon>Bacteria</taxon>
        <taxon>Pseudomonadati</taxon>
        <taxon>Pseudomonadota</taxon>
        <taxon>Gammaproteobacteria</taxon>
        <taxon>Pasteurellales</taxon>
        <taxon>Pasteurellaceae</taxon>
        <taxon>Bibersteinia</taxon>
    </lineage>
</organism>
<evidence type="ECO:0008006" key="4">
    <source>
        <dbReference type="Google" id="ProtNLM"/>
    </source>
</evidence>
<dbReference type="PATRIC" id="fig|1261658.3.peg.277"/>
<accession>A0A179CZ71</accession>
<gene>
    <name evidence="2" type="ORF">F480_01365</name>
</gene>
<feature type="chain" id="PRO_5008100121" description="Lipoprotein" evidence="1">
    <location>
        <begin position="25"/>
        <end position="43"/>
    </location>
</feature>
<reference evidence="2 3" key="1">
    <citation type="submission" date="2014-01" db="EMBL/GenBank/DDBJ databases">
        <authorList>
            <person name="Zuccon D."/>
        </authorList>
    </citation>
    <scope>NUCLEOTIDE SEQUENCE [LARGE SCALE GENOMIC DNA]</scope>
    <source>
        <strain evidence="2 3">Y31</strain>
    </source>
</reference>
<dbReference type="Proteomes" id="UP000078358">
    <property type="component" value="Unassembled WGS sequence"/>
</dbReference>
<name>A0A179CZ71_BIBTR</name>
<dbReference type="RefSeq" id="WP_015432396.1">
    <property type="nucleotide sequence ID" value="NZ_JACI01000001.1"/>
</dbReference>
<dbReference type="AlphaFoldDB" id="A0A179CZ71"/>
<sequence>MKKLIFCVLALSLVACSVGGNVSAGGGSNGVGMGFGIGTGFRF</sequence>
<feature type="signal peptide" evidence="1">
    <location>
        <begin position="1"/>
        <end position="24"/>
    </location>
</feature>
<evidence type="ECO:0000256" key="1">
    <source>
        <dbReference type="SAM" id="SignalP"/>
    </source>
</evidence>
<protein>
    <recommendedName>
        <fullName evidence="4">Lipoprotein</fullName>
    </recommendedName>
</protein>
<evidence type="ECO:0000313" key="2">
    <source>
        <dbReference type="EMBL" id="OAQ15224.1"/>
    </source>
</evidence>